<feature type="non-terminal residue" evidence="1">
    <location>
        <position position="75"/>
    </location>
</feature>
<protein>
    <submittedName>
        <fullName evidence="1">Uncharacterized protein</fullName>
    </submittedName>
</protein>
<evidence type="ECO:0000313" key="1">
    <source>
        <dbReference type="EMBL" id="KFM79715.1"/>
    </source>
</evidence>
<dbReference type="EMBL" id="KK121090">
    <property type="protein sequence ID" value="KFM79715.1"/>
    <property type="molecule type" value="Genomic_DNA"/>
</dbReference>
<dbReference type="Proteomes" id="UP000054359">
    <property type="component" value="Unassembled WGS sequence"/>
</dbReference>
<evidence type="ECO:0000313" key="2">
    <source>
        <dbReference type="Proteomes" id="UP000054359"/>
    </source>
</evidence>
<gene>
    <name evidence="1" type="ORF">X975_21923</name>
</gene>
<sequence length="75" mass="8918">MYLKYEIHKSILINMRLNKYIQRFSGFSLNFVSTYIQKKYIHTSSDFPHLSNLTSLKGYLRFQIGTLVQCQEQHG</sequence>
<keyword evidence="2" id="KW-1185">Reference proteome</keyword>
<organism evidence="1 2">
    <name type="scientific">Stegodyphus mimosarum</name>
    <name type="common">African social velvet spider</name>
    <dbReference type="NCBI Taxonomy" id="407821"/>
    <lineage>
        <taxon>Eukaryota</taxon>
        <taxon>Metazoa</taxon>
        <taxon>Ecdysozoa</taxon>
        <taxon>Arthropoda</taxon>
        <taxon>Chelicerata</taxon>
        <taxon>Arachnida</taxon>
        <taxon>Araneae</taxon>
        <taxon>Araneomorphae</taxon>
        <taxon>Entelegynae</taxon>
        <taxon>Eresoidea</taxon>
        <taxon>Eresidae</taxon>
        <taxon>Stegodyphus</taxon>
    </lineage>
</organism>
<proteinExistence type="predicted"/>
<name>A0A087UQS6_STEMI</name>
<reference evidence="1 2" key="1">
    <citation type="submission" date="2013-11" db="EMBL/GenBank/DDBJ databases">
        <title>Genome sequencing of Stegodyphus mimosarum.</title>
        <authorList>
            <person name="Bechsgaard J."/>
        </authorList>
    </citation>
    <scope>NUCLEOTIDE SEQUENCE [LARGE SCALE GENOMIC DNA]</scope>
</reference>
<accession>A0A087UQS6</accession>
<dbReference type="AlphaFoldDB" id="A0A087UQS6"/>